<organism evidence="1 2">
    <name type="scientific">Phytophthora lilii</name>
    <dbReference type="NCBI Taxonomy" id="2077276"/>
    <lineage>
        <taxon>Eukaryota</taxon>
        <taxon>Sar</taxon>
        <taxon>Stramenopiles</taxon>
        <taxon>Oomycota</taxon>
        <taxon>Peronosporomycetes</taxon>
        <taxon>Peronosporales</taxon>
        <taxon>Peronosporaceae</taxon>
        <taxon>Phytophthora</taxon>
    </lineage>
</organism>
<protein>
    <submittedName>
        <fullName evidence="1">Unnamed protein product</fullName>
    </submittedName>
</protein>
<evidence type="ECO:0000313" key="2">
    <source>
        <dbReference type="Proteomes" id="UP001165083"/>
    </source>
</evidence>
<sequence length="182" mass="20600">MQTPRRASASPSPFHQLTLQEVDRVLVSNTTSRRQGATYYTLEVFIRTSTDPPRSFDAGCLKLSDGEGVQMPAYTIEKTIAEFDSLRQALYSASHLAHTYASCELCKEMILYMDNEDKIFSSSMFRLVMGREKVHQSLQQLVDDVLDMLLHFSSIETTPWCSGQGRSHQVVRQFLLPRAADS</sequence>
<proteinExistence type="predicted"/>
<dbReference type="AlphaFoldDB" id="A0A9W6WWJ0"/>
<dbReference type="OrthoDB" id="97251at2759"/>
<dbReference type="EMBL" id="BSXW01000344">
    <property type="protein sequence ID" value="GMF19433.1"/>
    <property type="molecule type" value="Genomic_DNA"/>
</dbReference>
<gene>
    <name evidence="1" type="ORF">Plil01_000742400</name>
</gene>
<name>A0A9W6WWJ0_9STRA</name>
<comment type="caution">
    <text evidence="1">The sequence shown here is derived from an EMBL/GenBank/DDBJ whole genome shotgun (WGS) entry which is preliminary data.</text>
</comment>
<evidence type="ECO:0000313" key="1">
    <source>
        <dbReference type="EMBL" id="GMF19433.1"/>
    </source>
</evidence>
<keyword evidence="2" id="KW-1185">Reference proteome</keyword>
<accession>A0A9W6WWJ0</accession>
<reference evidence="1" key="1">
    <citation type="submission" date="2023-04" db="EMBL/GenBank/DDBJ databases">
        <title>Phytophthora lilii NBRC 32176.</title>
        <authorList>
            <person name="Ichikawa N."/>
            <person name="Sato H."/>
            <person name="Tonouchi N."/>
        </authorList>
    </citation>
    <scope>NUCLEOTIDE SEQUENCE</scope>
    <source>
        <strain evidence="1">NBRC 32176</strain>
    </source>
</reference>
<dbReference type="Proteomes" id="UP001165083">
    <property type="component" value="Unassembled WGS sequence"/>
</dbReference>